<evidence type="ECO:0000259" key="3">
    <source>
        <dbReference type="Pfam" id="PF17788"/>
    </source>
</evidence>
<feature type="domain" description="Carbamoyltransferase Kae1-like" evidence="4">
    <location>
        <begin position="130"/>
        <end position="366"/>
    </location>
</feature>
<dbReference type="Pfam" id="PF22521">
    <property type="entry name" value="HypF_C_2"/>
    <property type="match status" value="1"/>
</dbReference>
<dbReference type="Pfam" id="PF17788">
    <property type="entry name" value="HypF_C"/>
    <property type="match status" value="1"/>
</dbReference>
<comment type="similarity">
    <text evidence="1">Belongs to the carbamoyltransferase HypF family.</text>
</comment>
<comment type="caution">
    <text evidence="5">The sequence shown here is derived from an EMBL/GenBank/DDBJ whole genome shotgun (WGS) entry which is preliminary data.</text>
</comment>
<dbReference type="Proteomes" id="UP001365405">
    <property type="component" value="Unassembled WGS sequence"/>
</dbReference>
<evidence type="ECO:0000313" key="5">
    <source>
        <dbReference type="EMBL" id="MEK8052012.1"/>
    </source>
</evidence>
<feature type="region of interest" description="Disordered" evidence="2">
    <location>
        <begin position="385"/>
        <end position="415"/>
    </location>
</feature>
<sequence length="415" mass="42467">MSAPLTQASLPVAAPARVLACGAFLKNTACLIEPDGAGGTRALWSALHDDLGTPEACAALDASVAALVAAASGPIAAVAHDLHPDFHSTRVAVAWAQRLGVPAIAVQHHQAHIAVVQAERGITDDTPLIGLALDGVGLGTDGTAWGGELLRVQRGRMERLDHLPLLPLPGGDAAAREPWRLAAAVLHQAGRADEIVARFGAAVGEAAARGVAQLLARDLRCPRSSGAGRWFDAAAGVLGLSVKQVHEAEAAIALEQAATTWLAVHEAPALPAPSLDLWPLVVDLLDEPDAGRGAARFHLALADGLVAAAAEAAAHLPAPATVVLGGGCFFNRLLSQRVTDGLQSRGLQVHRPATVGCGDAGLALGQAWAAALQCATADLFEGGRAERRAAPKPARQPARRVAARTRDAGCPNLEA</sequence>
<evidence type="ECO:0000256" key="2">
    <source>
        <dbReference type="SAM" id="MobiDB-lite"/>
    </source>
</evidence>
<evidence type="ECO:0000259" key="4">
    <source>
        <dbReference type="Pfam" id="PF22521"/>
    </source>
</evidence>
<feature type="domain" description="HypF Kae1-like" evidence="3">
    <location>
        <begin position="16"/>
        <end position="119"/>
    </location>
</feature>
<dbReference type="InterPro" id="IPR043129">
    <property type="entry name" value="ATPase_NBD"/>
</dbReference>
<name>A0ABU9CN49_9BURK</name>
<dbReference type="InterPro" id="IPR055128">
    <property type="entry name" value="HypF_C_2"/>
</dbReference>
<dbReference type="PANTHER" id="PTHR42959:SF1">
    <property type="entry name" value="CARBAMOYLTRANSFERASE HYPF"/>
    <property type="match status" value="1"/>
</dbReference>
<keyword evidence="6" id="KW-1185">Reference proteome</keyword>
<dbReference type="PANTHER" id="PTHR42959">
    <property type="entry name" value="CARBAMOYLTRANSFERASE"/>
    <property type="match status" value="1"/>
</dbReference>
<evidence type="ECO:0000256" key="1">
    <source>
        <dbReference type="ARBA" id="ARBA00008097"/>
    </source>
</evidence>
<reference evidence="5 6" key="1">
    <citation type="submission" date="2024-04" db="EMBL/GenBank/DDBJ databases">
        <title>Novel species of the genus Ideonella isolated from streams.</title>
        <authorList>
            <person name="Lu H."/>
        </authorList>
    </citation>
    <scope>NUCLEOTIDE SEQUENCE [LARGE SCALE GENOMIC DNA]</scope>
    <source>
        <strain evidence="5 6">DXS22W</strain>
    </source>
</reference>
<dbReference type="EMBL" id="JBBUTH010000008">
    <property type="protein sequence ID" value="MEK8052012.1"/>
    <property type="molecule type" value="Genomic_DNA"/>
</dbReference>
<dbReference type="InterPro" id="IPR041440">
    <property type="entry name" value="HypF_C"/>
</dbReference>
<dbReference type="InterPro" id="IPR051060">
    <property type="entry name" value="Carbamoyltrans_HypF-like"/>
</dbReference>
<protein>
    <submittedName>
        <fullName evidence="5">Carbamoyltransferase HypF</fullName>
    </submittedName>
</protein>
<organism evidence="5 6">
    <name type="scientific">Pseudaquabacterium inlustre</name>
    <dbReference type="NCBI Taxonomy" id="2984192"/>
    <lineage>
        <taxon>Bacteria</taxon>
        <taxon>Pseudomonadati</taxon>
        <taxon>Pseudomonadota</taxon>
        <taxon>Betaproteobacteria</taxon>
        <taxon>Burkholderiales</taxon>
        <taxon>Sphaerotilaceae</taxon>
        <taxon>Pseudaquabacterium</taxon>
    </lineage>
</organism>
<evidence type="ECO:0000313" key="6">
    <source>
        <dbReference type="Proteomes" id="UP001365405"/>
    </source>
</evidence>
<proteinExistence type="inferred from homology"/>
<gene>
    <name evidence="5" type="ORF">AACH10_17300</name>
</gene>
<dbReference type="Gene3D" id="3.30.420.360">
    <property type="match status" value="1"/>
</dbReference>
<dbReference type="Gene3D" id="3.30.420.40">
    <property type="match status" value="1"/>
</dbReference>
<dbReference type="SUPFAM" id="SSF53067">
    <property type="entry name" value="Actin-like ATPase domain"/>
    <property type="match status" value="1"/>
</dbReference>
<dbReference type="RefSeq" id="WP_341411708.1">
    <property type="nucleotide sequence ID" value="NZ_JBBUTH010000008.1"/>
</dbReference>
<accession>A0ABU9CN49</accession>